<dbReference type="PANTHER" id="PTHR23502">
    <property type="entry name" value="MAJOR FACILITATOR SUPERFAMILY"/>
    <property type="match status" value="1"/>
</dbReference>
<keyword evidence="2 5" id="KW-0812">Transmembrane</keyword>
<feature type="transmembrane region" description="Helical" evidence="5">
    <location>
        <begin position="183"/>
        <end position="206"/>
    </location>
</feature>
<dbReference type="GO" id="GO:0005886">
    <property type="term" value="C:plasma membrane"/>
    <property type="evidence" value="ECO:0007669"/>
    <property type="project" value="TreeGrafter"/>
</dbReference>
<feature type="transmembrane region" description="Helical" evidence="5">
    <location>
        <begin position="155"/>
        <end position="176"/>
    </location>
</feature>
<feature type="transmembrane region" description="Helical" evidence="5">
    <location>
        <begin position="124"/>
        <end position="143"/>
    </location>
</feature>
<dbReference type="OrthoDB" id="5375558at2759"/>
<dbReference type="AlphaFoldDB" id="A0A9W4NT62"/>
<evidence type="ECO:0000259" key="6">
    <source>
        <dbReference type="PROSITE" id="PS50850"/>
    </source>
</evidence>
<evidence type="ECO:0000313" key="7">
    <source>
        <dbReference type="EMBL" id="CAG8417641.1"/>
    </source>
</evidence>
<feature type="transmembrane region" description="Helical" evidence="5">
    <location>
        <begin position="212"/>
        <end position="235"/>
    </location>
</feature>
<proteinExistence type="predicted"/>
<comment type="subcellular location">
    <subcellularLocation>
        <location evidence="1">Membrane</location>
        <topology evidence="1">Multi-pass membrane protein</topology>
    </subcellularLocation>
</comment>
<dbReference type="Gene3D" id="1.20.1250.20">
    <property type="entry name" value="MFS general substrate transporter like domains"/>
    <property type="match status" value="1"/>
</dbReference>
<evidence type="ECO:0000256" key="4">
    <source>
        <dbReference type="ARBA" id="ARBA00023136"/>
    </source>
</evidence>
<evidence type="ECO:0000256" key="2">
    <source>
        <dbReference type="ARBA" id="ARBA00022692"/>
    </source>
</evidence>
<dbReference type="PANTHER" id="PTHR23502:SF47">
    <property type="entry name" value="MAJOR FACILITATOR SUPERFAMILY (MFS) PROFILE DOMAIN-CONTAINING PROTEIN-RELATED"/>
    <property type="match status" value="1"/>
</dbReference>
<feature type="transmembrane region" description="Helical" evidence="5">
    <location>
        <begin position="98"/>
        <end position="117"/>
    </location>
</feature>
<name>A0A9W4NT62_9EURO</name>
<keyword evidence="4 5" id="KW-0472">Membrane</keyword>
<feature type="transmembrane region" description="Helical" evidence="5">
    <location>
        <begin position="405"/>
        <end position="431"/>
    </location>
</feature>
<dbReference type="InterPro" id="IPR020846">
    <property type="entry name" value="MFS_dom"/>
</dbReference>
<sequence>MSLPPPKHESTDTHSQHIQYSDSLSHAPIPDTDHIFLVTWDGPDDPENPQNWPLLKKVCASIAPLSVIFAVSFASSSFGPCDSYVSAEYGISAEVTKLGVALFIAGYAVGPLVFAPMAELFGNVPPLLIALVGCGAFQIPLALAKNAVTIFVSRFLAGVLGSAALAVGSGLLADFYSSIARGAAIAVTACFMNLGSVISPIAAAYISERYGWRWTAWANLIVIGVSSVIAGFFLCESSHNRILMLRAARLRVETKNDKLRAHSEMHALDLKVLIKLHFTKPIRMFVQEPILILITVYLTLVYGTLYLSYQFFTQNFQNRGWGATTSTLCLAPVGVGVITATAIIATYSLTYYKNRHIKLSNSMEQGESISSARLSPEMRLPPMMLGSVILPPALLWFGWSGDVQWACQIISCFFVGCSLQLIFTSGIIYIIDVYMGHTVSAISIHVVVRSLASATFPMFELPMYDRLGISWSSTLLACISFLIMACPFLMWKFGARVRSWSQFSVDDEM</sequence>
<evidence type="ECO:0000256" key="5">
    <source>
        <dbReference type="SAM" id="Phobius"/>
    </source>
</evidence>
<feature type="transmembrane region" description="Helical" evidence="5">
    <location>
        <begin position="290"/>
        <end position="309"/>
    </location>
</feature>
<dbReference type="Pfam" id="PF07690">
    <property type="entry name" value="MFS_1"/>
    <property type="match status" value="1"/>
</dbReference>
<feature type="transmembrane region" description="Helical" evidence="5">
    <location>
        <begin position="380"/>
        <end position="399"/>
    </location>
</feature>
<evidence type="ECO:0000313" key="8">
    <source>
        <dbReference type="Proteomes" id="UP001152592"/>
    </source>
</evidence>
<dbReference type="GO" id="GO:0022857">
    <property type="term" value="F:transmembrane transporter activity"/>
    <property type="evidence" value="ECO:0007669"/>
    <property type="project" value="InterPro"/>
</dbReference>
<feature type="transmembrane region" description="Helical" evidence="5">
    <location>
        <begin position="321"/>
        <end position="349"/>
    </location>
</feature>
<organism evidence="7 8">
    <name type="scientific">Penicillium salamii</name>
    <dbReference type="NCBI Taxonomy" id="1612424"/>
    <lineage>
        <taxon>Eukaryota</taxon>
        <taxon>Fungi</taxon>
        <taxon>Dikarya</taxon>
        <taxon>Ascomycota</taxon>
        <taxon>Pezizomycotina</taxon>
        <taxon>Eurotiomycetes</taxon>
        <taxon>Eurotiomycetidae</taxon>
        <taxon>Eurotiales</taxon>
        <taxon>Aspergillaceae</taxon>
        <taxon>Penicillium</taxon>
    </lineage>
</organism>
<keyword evidence="3 5" id="KW-1133">Transmembrane helix</keyword>
<gene>
    <name evidence="7" type="ORF">PSALAMII_LOCUS9388</name>
</gene>
<dbReference type="Proteomes" id="UP001152592">
    <property type="component" value="Unassembled WGS sequence"/>
</dbReference>
<feature type="transmembrane region" description="Helical" evidence="5">
    <location>
        <begin position="471"/>
        <end position="491"/>
    </location>
</feature>
<dbReference type="PROSITE" id="PS50850">
    <property type="entry name" value="MFS"/>
    <property type="match status" value="1"/>
</dbReference>
<evidence type="ECO:0000256" key="3">
    <source>
        <dbReference type="ARBA" id="ARBA00022989"/>
    </source>
</evidence>
<dbReference type="InterPro" id="IPR036259">
    <property type="entry name" value="MFS_trans_sf"/>
</dbReference>
<accession>A0A9W4NT62</accession>
<feature type="domain" description="Major facilitator superfamily (MFS) profile" evidence="6">
    <location>
        <begin position="60"/>
        <end position="498"/>
    </location>
</feature>
<reference evidence="7" key="1">
    <citation type="submission" date="2021-07" db="EMBL/GenBank/DDBJ databases">
        <authorList>
            <person name="Branca A.L. A."/>
        </authorList>
    </citation>
    <scope>NUCLEOTIDE SEQUENCE</scope>
</reference>
<comment type="caution">
    <text evidence="7">The sequence shown here is derived from an EMBL/GenBank/DDBJ whole genome shotgun (WGS) entry which is preliminary data.</text>
</comment>
<evidence type="ECO:0000256" key="1">
    <source>
        <dbReference type="ARBA" id="ARBA00004141"/>
    </source>
</evidence>
<dbReference type="InterPro" id="IPR011701">
    <property type="entry name" value="MFS"/>
</dbReference>
<protein>
    <recommendedName>
        <fullName evidence="6">Major facilitator superfamily (MFS) profile domain-containing protein</fullName>
    </recommendedName>
</protein>
<dbReference type="SUPFAM" id="SSF103473">
    <property type="entry name" value="MFS general substrate transporter"/>
    <property type="match status" value="1"/>
</dbReference>
<dbReference type="EMBL" id="CAJVPD010000275">
    <property type="protein sequence ID" value="CAG8417641.1"/>
    <property type="molecule type" value="Genomic_DNA"/>
</dbReference>